<dbReference type="Proteomes" id="UP000248161">
    <property type="component" value="Unassembled WGS sequence"/>
</dbReference>
<comment type="caution">
    <text evidence="1">The sequence shown here is derived from an EMBL/GenBank/DDBJ whole genome shotgun (WGS) entry which is preliminary data.</text>
</comment>
<dbReference type="InterPro" id="IPR002838">
    <property type="entry name" value="AIM24"/>
</dbReference>
<sequence>MRCLIHPHSIKKPCFQRVVMDAECEFQPAFTLMTANLGPGESIKVEPGAMVAQSSDVSVSTGRASKGGLMRGLFKAVVGGESFFVNTYTAGPSGGWISMAPSAPGDVSTFDLVPGEGLYMQGGAFMACSPNVEYDTKFQGAKALLSREGGFFLRAFSQGGPGQVFYSSYGAVKELEVTPDAPIIVDNGHLVAFTEGVSYGVAPSGGLKTTMFGGEGFVLRLTGAGKVWIQTRNIEALAGKLIPFMPKSSN</sequence>
<dbReference type="PANTHER" id="PTHR43657">
    <property type="entry name" value="TRYPTOPHAN RNA-BINDING ATTENUATOR PROTEIN-LIKE PROTEIN"/>
    <property type="match status" value="1"/>
</dbReference>
<dbReference type="EMBL" id="PSPG01000001">
    <property type="protein sequence ID" value="PXF22482.1"/>
    <property type="molecule type" value="Genomic_DNA"/>
</dbReference>
<dbReference type="NCBIfam" id="TIGR00266">
    <property type="entry name" value="TIGR00266 family protein"/>
    <property type="match status" value="1"/>
</dbReference>
<evidence type="ECO:0000313" key="2">
    <source>
        <dbReference type="Proteomes" id="UP000248161"/>
    </source>
</evidence>
<accession>A0A2V3HUD5</accession>
<reference evidence="1 2" key="1">
    <citation type="journal article" date="2015" name="Nat. Commun.">
        <title>Genomic and transcriptomic evidence for scavenging of diverse organic compounds by widespread deep-sea archaea.</title>
        <authorList>
            <person name="Li M."/>
            <person name="Baker B.J."/>
            <person name="Anantharaman K."/>
            <person name="Jain S."/>
            <person name="Breier J.A."/>
            <person name="Dick G.J."/>
        </authorList>
    </citation>
    <scope>NUCLEOTIDE SEQUENCE [LARGE SCALE GENOMIC DNA]</scope>
    <source>
        <strain evidence="1">Cayman_51_deep</strain>
    </source>
</reference>
<dbReference type="InterPro" id="IPR016031">
    <property type="entry name" value="Trp_RNA-bd_attenuator-like_dom"/>
</dbReference>
<proteinExistence type="predicted"/>
<gene>
    <name evidence="1" type="ORF">CXX69_00675</name>
</gene>
<evidence type="ECO:0000313" key="1">
    <source>
        <dbReference type="EMBL" id="PXF22482.1"/>
    </source>
</evidence>
<dbReference type="InterPro" id="IPR036983">
    <property type="entry name" value="AIM24_sf"/>
</dbReference>
<name>A0A2V3HUD5_9ARCH</name>
<dbReference type="AlphaFoldDB" id="A0A2V3HUD5"/>
<dbReference type="SUPFAM" id="SSF51219">
    <property type="entry name" value="TRAP-like"/>
    <property type="match status" value="1"/>
</dbReference>
<organism evidence="1 2">
    <name type="scientific">Candidatus Thalassarchaeum betae</name>
    <dbReference type="NCBI Taxonomy" id="2599289"/>
    <lineage>
        <taxon>Archaea</taxon>
        <taxon>Methanobacteriati</taxon>
        <taxon>Thermoplasmatota</taxon>
        <taxon>Candidatus Poseidoniia</taxon>
        <taxon>Candidatus Poseidoniales</taxon>
        <taxon>Candidatus Thalassarchaeaceae</taxon>
        <taxon>Candidatus Thalassarchaeum</taxon>
    </lineage>
</organism>
<dbReference type="PANTHER" id="PTHR43657:SF1">
    <property type="entry name" value="ALTERED INHERITANCE OF MITOCHONDRIA PROTEIN 24, MITOCHONDRIAL"/>
    <property type="match status" value="1"/>
</dbReference>
<dbReference type="Gene3D" id="3.60.160.10">
    <property type="entry name" value="Mitochondrial biogenesis AIM24"/>
    <property type="match status" value="1"/>
</dbReference>
<dbReference type="Pfam" id="PF01987">
    <property type="entry name" value="AIM24"/>
    <property type="match status" value="1"/>
</dbReference>
<protein>
    <submittedName>
        <fullName evidence="1">TIGR00266 family protein</fullName>
    </submittedName>
</protein>